<dbReference type="AlphaFoldDB" id="A0A1R2BK69"/>
<reference evidence="1 2" key="1">
    <citation type="submission" date="2016-11" db="EMBL/GenBank/DDBJ databases">
        <title>The macronuclear genome of Stentor coeruleus: a giant cell with tiny introns.</title>
        <authorList>
            <person name="Slabodnick M."/>
            <person name="Ruby J.G."/>
            <person name="Reiff S.B."/>
            <person name="Swart E.C."/>
            <person name="Gosai S."/>
            <person name="Prabakaran S."/>
            <person name="Witkowska E."/>
            <person name="Larue G.E."/>
            <person name="Fisher S."/>
            <person name="Freeman R.M."/>
            <person name="Gunawardena J."/>
            <person name="Chu W."/>
            <person name="Stover N.A."/>
            <person name="Gregory B.D."/>
            <person name="Nowacki M."/>
            <person name="Derisi J."/>
            <person name="Roy S.W."/>
            <person name="Marshall W.F."/>
            <person name="Sood P."/>
        </authorList>
    </citation>
    <scope>NUCLEOTIDE SEQUENCE [LARGE SCALE GENOMIC DNA]</scope>
    <source>
        <strain evidence="1">WM001</strain>
    </source>
</reference>
<accession>A0A1R2BK69</accession>
<evidence type="ECO:0000313" key="2">
    <source>
        <dbReference type="Proteomes" id="UP000187209"/>
    </source>
</evidence>
<evidence type="ECO:0000313" key="1">
    <source>
        <dbReference type="EMBL" id="OMJ77172.1"/>
    </source>
</evidence>
<dbReference type="Proteomes" id="UP000187209">
    <property type="component" value="Unassembled WGS sequence"/>
</dbReference>
<comment type="caution">
    <text evidence="1">The sequence shown here is derived from an EMBL/GenBank/DDBJ whole genome shotgun (WGS) entry which is preliminary data.</text>
</comment>
<proteinExistence type="predicted"/>
<name>A0A1R2BK69_9CILI</name>
<gene>
    <name evidence="1" type="ORF">SteCoe_23316</name>
</gene>
<keyword evidence="2" id="KW-1185">Reference proteome</keyword>
<dbReference type="EMBL" id="MPUH01000590">
    <property type="protein sequence ID" value="OMJ77172.1"/>
    <property type="molecule type" value="Genomic_DNA"/>
</dbReference>
<sequence length="285" mass="32440">MNLQTQSRTQCLQMLINHSPRSKQKVAEIFEFISKNSNNNASKTYFIGLANTIKNDDPNKNQIESIFASLDKLPMNFKVYADINKPYISGKFLYFKDETESVLCKYALLDDNIEASLMSSNNKFSDSIIISYNNNKCFIQQKPIDKNQVFVSVLVSNPPIYDGNLFLFGNTSISCTFKKGKYVIKYYINGTCYHKNLENNGFNYEIAPGFNVCSDKIGSAIMIGGSIVKENKKWIIRPQNGEKVIRALHTNETYKAKEPSYPLAVYDGMEIFFAGKKYKVSINLE</sequence>
<organism evidence="1 2">
    <name type="scientific">Stentor coeruleus</name>
    <dbReference type="NCBI Taxonomy" id="5963"/>
    <lineage>
        <taxon>Eukaryota</taxon>
        <taxon>Sar</taxon>
        <taxon>Alveolata</taxon>
        <taxon>Ciliophora</taxon>
        <taxon>Postciliodesmatophora</taxon>
        <taxon>Heterotrichea</taxon>
        <taxon>Heterotrichida</taxon>
        <taxon>Stentoridae</taxon>
        <taxon>Stentor</taxon>
    </lineage>
</organism>
<protein>
    <submittedName>
        <fullName evidence="1">Uncharacterized protein</fullName>
    </submittedName>
</protein>